<comment type="caution">
    <text evidence="2">The sequence shown here is derived from an EMBL/GenBank/DDBJ whole genome shotgun (WGS) entry which is preliminary data.</text>
</comment>
<keyword evidence="3" id="KW-1185">Reference proteome</keyword>
<organism evidence="2 3">
    <name type="scientific">Shewanella gelidii</name>
    <dbReference type="NCBI Taxonomy" id="1642821"/>
    <lineage>
        <taxon>Bacteria</taxon>
        <taxon>Pseudomonadati</taxon>
        <taxon>Pseudomonadota</taxon>
        <taxon>Gammaproteobacteria</taxon>
        <taxon>Alteromonadales</taxon>
        <taxon>Shewanellaceae</taxon>
        <taxon>Shewanella</taxon>
    </lineage>
</organism>
<proteinExistence type="predicted"/>
<reference evidence="2" key="1">
    <citation type="journal article" date="2014" name="Int. J. Syst. Evol. Microbiol.">
        <title>Complete genome sequence of Corynebacterium casei LMG S-19264T (=DSM 44701T), isolated from a smear-ripened cheese.</title>
        <authorList>
            <consortium name="US DOE Joint Genome Institute (JGI-PGF)"/>
            <person name="Walter F."/>
            <person name="Albersmeier A."/>
            <person name="Kalinowski J."/>
            <person name="Ruckert C."/>
        </authorList>
    </citation>
    <scope>NUCLEOTIDE SEQUENCE</scope>
    <source>
        <strain evidence="2">JCM 30804</strain>
    </source>
</reference>
<evidence type="ECO:0000313" key="3">
    <source>
        <dbReference type="Proteomes" id="UP000613743"/>
    </source>
</evidence>
<dbReference type="NCBIfam" id="TIGR04101">
    <property type="entry name" value="CCGSCS"/>
    <property type="match status" value="1"/>
</dbReference>
<evidence type="ECO:0000256" key="1">
    <source>
        <dbReference type="SAM" id="MobiDB-lite"/>
    </source>
</evidence>
<reference evidence="2" key="2">
    <citation type="submission" date="2020-09" db="EMBL/GenBank/DDBJ databases">
        <authorList>
            <person name="Sun Q."/>
            <person name="Ohkuma M."/>
        </authorList>
    </citation>
    <scope>NUCLEOTIDE SEQUENCE</scope>
    <source>
        <strain evidence="2">JCM 30804</strain>
    </source>
</reference>
<gene>
    <name evidence="2" type="ORF">GCM10009332_16480</name>
</gene>
<sequence>MALSFTKMFKKDQDVDTKPAALKQATMKPVSNKPADNGNQPKHNGEDVCCGSCQK</sequence>
<evidence type="ECO:0008006" key="4">
    <source>
        <dbReference type="Google" id="ProtNLM"/>
    </source>
</evidence>
<dbReference type="AlphaFoldDB" id="A0A917N995"/>
<name>A0A917N995_9GAMM</name>
<dbReference type="Proteomes" id="UP000613743">
    <property type="component" value="Unassembled WGS sequence"/>
</dbReference>
<evidence type="ECO:0000313" key="2">
    <source>
        <dbReference type="EMBL" id="GGI79786.1"/>
    </source>
</evidence>
<feature type="region of interest" description="Disordered" evidence="1">
    <location>
        <begin position="1"/>
        <end position="55"/>
    </location>
</feature>
<protein>
    <recommendedName>
        <fullName evidence="4">CCGSCS motif protein</fullName>
    </recommendedName>
</protein>
<accession>A0A917N995</accession>
<dbReference type="RefSeq" id="WP_188919732.1">
    <property type="nucleotide sequence ID" value="NZ_BMPZ01000003.1"/>
</dbReference>
<dbReference type="EMBL" id="BMPZ01000003">
    <property type="protein sequence ID" value="GGI79786.1"/>
    <property type="molecule type" value="Genomic_DNA"/>
</dbReference>
<dbReference type="InterPro" id="IPR026481">
    <property type="entry name" value="CCGSCS"/>
</dbReference>